<proteinExistence type="predicted"/>
<keyword evidence="2" id="KW-1185">Reference proteome</keyword>
<dbReference type="AlphaFoldDB" id="A0A3E0DTX1"/>
<protein>
    <submittedName>
        <fullName evidence="1">Uncharacterized protein</fullName>
    </submittedName>
</protein>
<evidence type="ECO:0000313" key="2">
    <source>
        <dbReference type="Proteomes" id="UP000256405"/>
    </source>
</evidence>
<dbReference type="EMBL" id="QUNF01000012">
    <property type="protein sequence ID" value="REG86358.1"/>
    <property type="molecule type" value="Genomic_DNA"/>
</dbReference>
<accession>A0A3E0DTX1</accession>
<name>A0A3E0DTX1_9BACT</name>
<dbReference type="Proteomes" id="UP000256405">
    <property type="component" value="Unassembled WGS sequence"/>
</dbReference>
<evidence type="ECO:0000313" key="1">
    <source>
        <dbReference type="EMBL" id="REG86358.1"/>
    </source>
</evidence>
<gene>
    <name evidence="1" type="ORF">C8N25_11262</name>
</gene>
<comment type="caution">
    <text evidence="1">The sequence shown here is derived from an EMBL/GenBank/DDBJ whole genome shotgun (WGS) entry which is preliminary data.</text>
</comment>
<sequence length="129" mass="14522">MINFLFFVGSVLLVLSCITWQDNQTVPASNPVSDPEMNSLNDPADTIQQTRIILTEVLKPIRIKVPTQSIGSYSHTNESCTLLSVNLLSPICQNLPYLHEESDQIIKNSFATPYIQKLYTLSAYVFRQS</sequence>
<dbReference type="RefSeq" id="WP_086541151.1">
    <property type="nucleotide sequence ID" value="NZ_MSSW01000019.1"/>
</dbReference>
<organism evidence="1 2">
    <name type="scientific">Algoriphagus antarcticus</name>
    <dbReference type="NCBI Taxonomy" id="238540"/>
    <lineage>
        <taxon>Bacteria</taxon>
        <taxon>Pseudomonadati</taxon>
        <taxon>Bacteroidota</taxon>
        <taxon>Cytophagia</taxon>
        <taxon>Cytophagales</taxon>
        <taxon>Cyclobacteriaceae</taxon>
        <taxon>Algoriphagus</taxon>
    </lineage>
</organism>
<reference evidence="1 2" key="1">
    <citation type="submission" date="2018-08" db="EMBL/GenBank/DDBJ databases">
        <title>Genomic Encyclopedia of Archaeal and Bacterial Type Strains, Phase II (KMG-II): from individual species to whole genera.</title>
        <authorList>
            <person name="Goeker M."/>
        </authorList>
    </citation>
    <scope>NUCLEOTIDE SEQUENCE [LARGE SCALE GENOMIC DNA]</scope>
    <source>
        <strain evidence="1 2">DSM 15986</strain>
    </source>
</reference>